<evidence type="ECO:0000313" key="1">
    <source>
        <dbReference type="EMBL" id="MCC5600023.1"/>
    </source>
</evidence>
<accession>A0ABS8I752</accession>
<sequence length="55" mass="5619">MTSSISLGVVGGKVAPITLGTNPEANTPSCNFSKSSVTNKIPGFVKVAGDLSFYE</sequence>
<dbReference type="RefSeq" id="WP_229484878.1">
    <property type="nucleotide sequence ID" value="NZ_JAIVFQ010000014.1"/>
</dbReference>
<dbReference type="Proteomes" id="UP001199525">
    <property type="component" value="Unassembled WGS sequence"/>
</dbReference>
<evidence type="ECO:0000313" key="2">
    <source>
        <dbReference type="Proteomes" id="UP001199525"/>
    </source>
</evidence>
<name>A0ABS8I752_9NOSO</name>
<reference evidence="1 2" key="1">
    <citation type="journal article" date="2021" name="Microorganisms">
        <title>Genome Evolution of Filamentous Cyanobacterium Nostoc Species: From Facultative Symbiosis to Free Living.</title>
        <authorList>
            <person name="Huo D."/>
            <person name="Li H."/>
            <person name="Cai F."/>
            <person name="Guo X."/>
            <person name="Qiao Z."/>
            <person name="Wang W."/>
            <person name="Yu G."/>
            <person name="Li R."/>
        </authorList>
    </citation>
    <scope>NUCLEOTIDE SEQUENCE [LARGE SCALE GENOMIC DNA]</scope>
    <source>
        <strain evidence="1 2">CHAB 5714</strain>
    </source>
</reference>
<organism evidence="1 2">
    <name type="scientific">Nostoc favosum CHAB5714</name>
    <dbReference type="NCBI Taxonomy" id="2780399"/>
    <lineage>
        <taxon>Bacteria</taxon>
        <taxon>Bacillati</taxon>
        <taxon>Cyanobacteriota</taxon>
        <taxon>Cyanophyceae</taxon>
        <taxon>Nostocales</taxon>
        <taxon>Nostocaceae</taxon>
        <taxon>Nostoc</taxon>
        <taxon>Nostoc favosum</taxon>
    </lineage>
</organism>
<proteinExistence type="predicted"/>
<gene>
    <name evidence="1" type="ORF">LC586_12500</name>
</gene>
<dbReference type="EMBL" id="JAIVFQ010000014">
    <property type="protein sequence ID" value="MCC5600023.1"/>
    <property type="molecule type" value="Genomic_DNA"/>
</dbReference>
<comment type="caution">
    <text evidence="1">The sequence shown here is derived from an EMBL/GenBank/DDBJ whole genome shotgun (WGS) entry which is preliminary data.</text>
</comment>
<keyword evidence="2" id="KW-1185">Reference proteome</keyword>
<protein>
    <submittedName>
        <fullName evidence="1">Uncharacterized protein</fullName>
    </submittedName>
</protein>